<gene>
    <name evidence="2" type="ORF">ACFOE0_21195</name>
</gene>
<comment type="caution">
    <text evidence="2">The sequence shown here is derived from an EMBL/GenBank/DDBJ whole genome shotgun (WGS) entry which is preliminary data.</text>
</comment>
<reference evidence="3" key="1">
    <citation type="journal article" date="2019" name="Int. J. Syst. Evol. Microbiol.">
        <title>The Global Catalogue of Microorganisms (GCM) 10K type strain sequencing project: providing services to taxonomists for standard genome sequencing and annotation.</title>
        <authorList>
            <consortium name="The Broad Institute Genomics Platform"/>
            <consortium name="The Broad Institute Genome Sequencing Center for Infectious Disease"/>
            <person name="Wu L."/>
            <person name="Ma J."/>
        </authorList>
    </citation>
    <scope>NUCLEOTIDE SEQUENCE [LARGE SCALE GENOMIC DNA]</scope>
    <source>
        <strain evidence="3">KCTC 52277</strain>
    </source>
</reference>
<accession>A0ABV7GGL5</accession>
<feature type="transmembrane region" description="Helical" evidence="1">
    <location>
        <begin position="61"/>
        <end position="89"/>
    </location>
</feature>
<keyword evidence="1" id="KW-1133">Transmembrane helix</keyword>
<dbReference type="EMBL" id="JBHRTD010000018">
    <property type="protein sequence ID" value="MFC3140674.1"/>
    <property type="molecule type" value="Genomic_DNA"/>
</dbReference>
<proteinExistence type="predicted"/>
<feature type="transmembrane region" description="Helical" evidence="1">
    <location>
        <begin position="21"/>
        <end position="41"/>
    </location>
</feature>
<evidence type="ECO:0000256" key="1">
    <source>
        <dbReference type="SAM" id="Phobius"/>
    </source>
</evidence>
<keyword evidence="1" id="KW-0472">Membrane</keyword>
<organism evidence="2 3">
    <name type="scientific">Shewanella submarina</name>
    <dbReference type="NCBI Taxonomy" id="2016376"/>
    <lineage>
        <taxon>Bacteria</taxon>
        <taxon>Pseudomonadati</taxon>
        <taxon>Pseudomonadota</taxon>
        <taxon>Gammaproteobacteria</taxon>
        <taxon>Alteromonadales</taxon>
        <taxon>Shewanellaceae</taxon>
        <taxon>Shewanella</taxon>
    </lineage>
</organism>
<evidence type="ECO:0000313" key="2">
    <source>
        <dbReference type="EMBL" id="MFC3140674.1"/>
    </source>
</evidence>
<evidence type="ECO:0000313" key="3">
    <source>
        <dbReference type="Proteomes" id="UP001595621"/>
    </source>
</evidence>
<feature type="transmembrane region" description="Helical" evidence="1">
    <location>
        <begin position="110"/>
        <end position="135"/>
    </location>
</feature>
<sequence>MTNNTYDQAKKTKSKILTKGLVASAIIASVILLSYLFSTLGDIHGQHLSEGDYYPHGVPNILGLLDSTLFMGFIVMVTIAVAVYVLYLFWQLHEVAVHRAKAMASVHTQLVFALSLCGLFLHKAWWVLAIVIAFARWDVIGNSLSRIINNGIKGEQS</sequence>
<dbReference type="Proteomes" id="UP001595621">
    <property type="component" value="Unassembled WGS sequence"/>
</dbReference>
<keyword evidence="3" id="KW-1185">Reference proteome</keyword>
<keyword evidence="1" id="KW-0812">Transmembrane</keyword>
<dbReference type="RefSeq" id="WP_248934529.1">
    <property type="nucleotide sequence ID" value="NZ_JAKILF010000001.1"/>
</dbReference>
<name>A0ABV7GGL5_9GAMM</name>
<protein>
    <submittedName>
        <fullName evidence="2">Magnesium transporter</fullName>
    </submittedName>
</protein>